<dbReference type="GO" id="GO:0038023">
    <property type="term" value="F:signaling receptor activity"/>
    <property type="evidence" value="ECO:0007669"/>
    <property type="project" value="InterPro"/>
</dbReference>
<evidence type="ECO:0000256" key="4">
    <source>
        <dbReference type="ARBA" id="ARBA00022452"/>
    </source>
</evidence>
<dbReference type="InterPro" id="IPR000531">
    <property type="entry name" value="Beta-barrel_TonB"/>
</dbReference>
<keyword evidence="4 14" id="KW-1134">Transmembrane beta strand</keyword>
<reference evidence="18 19" key="1">
    <citation type="submission" date="2020-07" db="EMBL/GenBank/DDBJ databases">
        <title>Taxonomic revisions and descriptions of new bacterial species based on genomic comparisons in the high-G+C-content subgroup of the family Alcaligenaceae.</title>
        <authorList>
            <person name="Szabo A."/>
            <person name="Felfoldi T."/>
        </authorList>
    </citation>
    <scope>NUCLEOTIDE SEQUENCE [LARGE SCALE GENOMIC DNA]</scope>
    <source>
        <strain evidence="18 19">DSM 25667</strain>
    </source>
</reference>
<evidence type="ECO:0000256" key="3">
    <source>
        <dbReference type="ARBA" id="ARBA00022448"/>
    </source>
</evidence>
<dbReference type="Pfam" id="PF07715">
    <property type="entry name" value="Plug"/>
    <property type="match status" value="1"/>
</dbReference>
<evidence type="ECO:0000256" key="11">
    <source>
        <dbReference type="ARBA" id="ARBA00023136"/>
    </source>
</evidence>
<dbReference type="InterPro" id="IPR036942">
    <property type="entry name" value="Beta-barrel_TonB_sf"/>
</dbReference>
<dbReference type="NCBIfam" id="TIGR01783">
    <property type="entry name" value="TonB-siderophor"/>
    <property type="match status" value="1"/>
</dbReference>
<evidence type="ECO:0000256" key="8">
    <source>
        <dbReference type="ARBA" id="ARBA00023004"/>
    </source>
</evidence>
<dbReference type="AlphaFoldDB" id="A0A853GYP5"/>
<evidence type="ECO:0000313" key="19">
    <source>
        <dbReference type="Proteomes" id="UP000554144"/>
    </source>
</evidence>
<organism evidence="18 19">
    <name type="scientific">Pollutimonas harenae</name>
    <dbReference type="NCBI Taxonomy" id="657015"/>
    <lineage>
        <taxon>Bacteria</taxon>
        <taxon>Pseudomonadati</taxon>
        <taxon>Pseudomonadota</taxon>
        <taxon>Betaproteobacteria</taxon>
        <taxon>Burkholderiales</taxon>
        <taxon>Alcaligenaceae</taxon>
        <taxon>Pollutimonas</taxon>
    </lineage>
</organism>
<keyword evidence="9" id="KW-0406">Ion transport</keyword>
<keyword evidence="3 14" id="KW-0813">Transport</keyword>
<dbReference type="Gene3D" id="2.40.170.20">
    <property type="entry name" value="TonB-dependent receptor, beta-barrel domain"/>
    <property type="match status" value="1"/>
</dbReference>
<dbReference type="EMBL" id="JACCEV010000001">
    <property type="protein sequence ID" value="NYT85232.1"/>
    <property type="molecule type" value="Genomic_DNA"/>
</dbReference>
<accession>A0A853GYP5</accession>
<keyword evidence="5" id="KW-0410">Iron transport</keyword>
<keyword evidence="6 14" id="KW-0812">Transmembrane</keyword>
<proteinExistence type="inferred from homology"/>
<evidence type="ECO:0000256" key="2">
    <source>
        <dbReference type="ARBA" id="ARBA00009810"/>
    </source>
</evidence>
<evidence type="ECO:0000256" key="10">
    <source>
        <dbReference type="ARBA" id="ARBA00023077"/>
    </source>
</evidence>
<dbReference type="PANTHER" id="PTHR32552:SF68">
    <property type="entry name" value="FERRICHROME OUTER MEMBRANE TRANSPORTER_PHAGE RECEPTOR"/>
    <property type="match status" value="1"/>
</dbReference>
<evidence type="ECO:0000259" key="16">
    <source>
        <dbReference type="Pfam" id="PF00593"/>
    </source>
</evidence>
<feature type="domain" description="TonB-dependent receptor-like beta-barrel" evidence="16">
    <location>
        <begin position="250"/>
        <end position="658"/>
    </location>
</feature>
<keyword evidence="8" id="KW-0408">Iron</keyword>
<keyword evidence="13 14" id="KW-0998">Cell outer membrane</keyword>
<dbReference type="InterPro" id="IPR037066">
    <property type="entry name" value="Plug_dom_sf"/>
</dbReference>
<comment type="subcellular location">
    <subcellularLocation>
        <location evidence="1 14">Cell outer membrane</location>
        <topology evidence="1 14">Multi-pass membrane protein</topology>
    </subcellularLocation>
</comment>
<dbReference type="Proteomes" id="UP000554144">
    <property type="component" value="Unassembled WGS sequence"/>
</dbReference>
<evidence type="ECO:0000256" key="5">
    <source>
        <dbReference type="ARBA" id="ARBA00022496"/>
    </source>
</evidence>
<dbReference type="SUPFAM" id="SSF56935">
    <property type="entry name" value="Porins"/>
    <property type="match status" value="1"/>
</dbReference>
<dbReference type="PROSITE" id="PS52016">
    <property type="entry name" value="TONB_DEPENDENT_REC_3"/>
    <property type="match status" value="1"/>
</dbReference>
<name>A0A853GYP5_9BURK</name>
<evidence type="ECO:0000259" key="17">
    <source>
        <dbReference type="Pfam" id="PF07715"/>
    </source>
</evidence>
<dbReference type="CDD" id="cd01347">
    <property type="entry name" value="ligand_gated_channel"/>
    <property type="match status" value="1"/>
</dbReference>
<dbReference type="Gene3D" id="2.170.130.10">
    <property type="entry name" value="TonB-dependent receptor, plug domain"/>
    <property type="match status" value="1"/>
</dbReference>
<evidence type="ECO:0000256" key="14">
    <source>
        <dbReference type="PROSITE-ProRule" id="PRU01360"/>
    </source>
</evidence>
<keyword evidence="10 15" id="KW-0798">TonB box</keyword>
<evidence type="ECO:0000256" key="6">
    <source>
        <dbReference type="ARBA" id="ARBA00022692"/>
    </source>
</evidence>
<gene>
    <name evidence="18" type="ORF">H0A62_06410</name>
</gene>
<sequence>MSIASAQTQSSAQQGDTRTLAPITVTAQPALESPFAPVDGYIARRSISATKTNTPLSETPQSVTVVTSEEIRDQGATGLQDALNYAAGVRSNAYGLDSRSDNFRIRGSEPSVFLDGLRTNYNWYTSTTRAEPYTLERIEVLRGPSSMLYGQGSTAGVVNMVTKRPLAEPMREIGISYGSYNRRQIQADFTGPIDENGEWLYRVVALGRLSDTQVDYVPDDRWVLAPSLTWQPSASTSLTLRALLQEDKSGSTAQFFPWEGVALPNPNGQIPTDTFIGDPDWDRYNSSRRAIGWSFEHAFNDNWTVRQNTRWSHNEVDYRSLYANAFSGADGWPADPINKRLLSRYADGTITTVKMASADQHLEGTFDTGSIEHQMLVGFDVTYSKEDKVAAFESYDTVPLIDAFNPIYPAYTPPAFNDHKPTVRQRDMGVYLQDQLRYGNWIAVAGLRRDRSKNIVEGGEDQVSQATSKRLGVMYTADNGFSPYLSYSESFTPVLGRDASGTSFVPIRGKQLEAGVKYESADGDLVVNAAAYTLHEENRLVADPNDPTEQAQIGKTRNRGIELELKTAIGRQFDLIANYSYIDLDDQLEGLPKHQASLWGKYRFAIGNVTGLSVGAGVRWLGGFQDGAAPRTPSVTLVDTMLAYETPSWRYALNINNLSDETYVSTCLGRGDCWYGSRRSIVASATYRF</sequence>
<comment type="similarity">
    <text evidence="2 14 15">Belongs to the TonB-dependent receptor family.</text>
</comment>
<comment type="caution">
    <text evidence="18">The sequence shown here is derived from an EMBL/GenBank/DDBJ whole genome shotgun (WGS) entry which is preliminary data.</text>
</comment>
<keyword evidence="7" id="KW-0732">Signal</keyword>
<evidence type="ECO:0000256" key="12">
    <source>
        <dbReference type="ARBA" id="ARBA00023170"/>
    </source>
</evidence>
<dbReference type="InterPro" id="IPR010105">
    <property type="entry name" value="TonB_sidphr_rcpt"/>
</dbReference>
<dbReference type="OrthoDB" id="127311at2"/>
<keyword evidence="11 14" id="KW-0472">Membrane</keyword>
<evidence type="ECO:0000256" key="13">
    <source>
        <dbReference type="ARBA" id="ARBA00023237"/>
    </source>
</evidence>
<protein>
    <submittedName>
        <fullName evidence="18">TonB-dependent siderophore receptor</fullName>
    </submittedName>
</protein>
<dbReference type="InterPro" id="IPR012910">
    <property type="entry name" value="Plug_dom"/>
</dbReference>
<evidence type="ECO:0000313" key="18">
    <source>
        <dbReference type="EMBL" id="NYT85232.1"/>
    </source>
</evidence>
<dbReference type="InterPro" id="IPR039426">
    <property type="entry name" value="TonB-dep_rcpt-like"/>
</dbReference>
<dbReference type="FunFam" id="2.170.130.10:FF:000001">
    <property type="entry name" value="Catecholate siderophore TonB-dependent receptor"/>
    <property type="match status" value="1"/>
</dbReference>
<dbReference type="GO" id="GO:0015891">
    <property type="term" value="P:siderophore transport"/>
    <property type="evidence" value="ECO:0007669"/>
    <property type="project" value="InterPro"/>
</dbReference>
<keyword evidence="12 18" id="KW-0675">Receptor</keyword>
<evidence type="ECO:0000256" key="15">
    <source>
        <dbReference type="RuleBase" id="RU003357"/>
    </source>
</evidence>
<dbReference type="Pfam" id="PF00593">
    <property type="entry name" value="TonB_dep_Rec_b-barrel"/>
    <property type="match status" value="1"/>
</dbReference>
<dbReference type="GO" id="GO:0015344">
    <property type="term" value="F:siderophore uptake transmembrane transporter activity"/>
    <property type="evidence" value="ECO:0007669"/>
    <property type="project" value="TreeGrafter"/>
</dbReference>
<dbReference type="PANTHER" id="PTHR32552">
    <property type="entry name" value="FERRICHROME IRON RECEPTOR-RELATED"/>
    <property type="match status" value="1"/>
</dbReference>
<keyword evidence="19" id="KW-1185">Reference proteome</keyword>
<evidence type="ECO:0000256" key="1">
    <source>
        <dbReference type="ARBA" id="ARBA00004571"/>
    </source>
</evidence>
<evidence type="ECO:0000256" key="7">
    <source>
        <dbReference type="ARBA" id="ARBA00022729"/>
    </source>
</evidence>
<dbReference type="GO" id="GO:0009279">
    <property type="term" value="C:cell outer membrane"/>
    <property type="evidence" value="ECO:0007669"/>
    <property type="project" value="UniProtKB-SubCell"/>
</dbReference>
<feature type="domain" description="TonB-dependent receptor plug" evidence="17">
    <location>
        <begin position="56"/>
        <end position="157"/>
    </location>
</feature>
<evidence type="ECO:0000256" key="9">
    <source>
        <dbReference type="ARBA" id="ARBA00023065"/>
    </source>
</evidence>